<dbReference type="PROSITE" id="PS00071">
    <property type="entry name" value="GAPDH"/>
    <property type="match status" value="1"/>
</dbReference>
<evidence type="ECO:0000259" key="10">
    <source>
        <dbReference type="SMART" id="SM00846"/>
    </source>
</evidence>
<feature type="binding site" evidence="5">
    <location>
        <begin position="173"/>
        <end position="175"/>
    </location>
    <ligand>
        <name>D-glyceraldehyde 3-phosphate</name>
        <dbReference type="ChEBI" id="CHEBI:59776"/>
    </ligand>
</feature>
<dbReference type="InterPro" id="IPR020830">
    <property type="entry name" value="GlycerAld_3-P_DH_AS"/>
</dbReference>
<dbReference type="InterPro" id="IPR020831">
    <property type="entry name" value="GlycerAld/Erythrose_P_DH"/>
</dbReference>
<dbReference type="GO" id="GO:0050661">
    <property type="term" value="F:NADP binding"/>
    <property type="evidence" value="ECO:0007669"/>
    <property type="project" value="InterPro"/>
</dbReference>
<dbReference type="NCBIfam" id="TIGR01534">
    <property type="entry name" value="GAPDH-I"/>
    <property type="match status" value="1"/>
</dbReference>
<feature type="binding site" evidence="6">
    <location>
        <position position="143"/>
    </location>
    <ligand>
        <name>NAD(+)</name>
        <dbReference type="ChEBI" id="CHEBI:57540"/>
    </ligand>
</feature>
<dbReference type="FunFam" id="3.30.360.10:FF:000002">
    <property type="entry name" value="Glyceraldehyde-3-phosphate dehydrogenase"/>
    <property type="match status" value="1"/>
</dbReference>
<evidence type="ECO:0000256" key="4">
    <source>
        <dbReference type="PIRSR" id="PIRSR000149-1"/>
    </source>
</evidence>
<evidence type="ECO:0000313" key="11">
    <source>
        <dbReference type="EMBL" id="BBF80299.1"/>
    </source>
</evidence>
<evidence type="ECO:0000313" key="12">
    <source>
        <dbReference type="Proteomes" id="UP000278756"/>
    </source>
</evidence>
<dbReference type="Gene3D" id="3.30.360.10">
    <property type="entry name" value="Dihydrodipicolinate Reductase, domain 2"/>
    <property type="match status" value="1"/>
</dbReference>
<feature type="binding site" evidence="6">
    <location>
        <position position="337"/>
    </location>
    <ligand>
        <name>NAD(+)</name>
        <dbReference type="ChEBI" id="CHEBI:57540"/>
    </ligand>
</feature>
<evidence type="ECO:0000256" key="8">
    <source>
        <dbReference type="RuleBase" id="RU000397"/>
    </source>
</evidence>
<dbReference type="SUPFAM" id="SSF51735">
    <property type="entry name" value="NAD(P)-binding Rossmann-fold domains"/>
    <property type="match status" value="1"/>
</dbReference>
<dbReference type="SUPFAM" id="SSF55347">
    <property type="entry name" value="Glyceraldehyde-3-phosphate dehydrogenase-like, C-terminal domain"/>
    <property type="match status" value="1"/>
</dbReference>
<feature type="domain" description="Glyceraldehyde 3-phosphate dehydrogenase NAD(P) binding" evidence="10">
    <location>
        <begin position="19"/>
        <end position="174"/>
    </location>
</feature>
<evidence type="ECO:0000256" key="1">
    <source>
        <dbReference type="ARBA" id="ARBA00007406"/>
    </source>
</evidence>
<reference evidence="12" key="2">
    <citation type="journal article" date="2017" name="Plant Physiol. Biochem.">
        <title>Differential oxidative and antioxidative response of duckweed Lemna minor toward plant growth promoting/inhibiting bacteria.</title>
        <authorList>
            <person name="Ishizawa H."/>
            <person name="Kuroda M."/>
            <person name="Morikawa M."/>
            <person name="Ike M."/>
        </authorList>
    </citation>
    <scope>NUCLEOTIDE SEQUENCE [LARGE SCALE GENOMIC DNA]</scope>
    <source>
        <strain evidence="12">M6</strain>
    </source>
</reference>
<feature type="binding site" evidence="5">
    <location>
        <begin position="232"/>
        <end position="233"/>
    </location>
    <ligand>
        <name>D-glyceraldehyde 3-phosphate</name>
        <dbReference type="ChEBI" id="CHEBI:59776"/>
    </ligand>
</feature>
<dbReference type="InterPro" id="IPR020828">
    <property type="entry name" value="GlycerAld_3-P_DH_NAD(P)-bd"/>
</dbReference>
<dbReference type="FunFam" id="3.40.50.720:FF:000001">
    <property type="entry name" value="Glyceraldehyde-3-phosphate dehydrogenase"/>
    <property type="match status" value="1"/>
</dbReference>
<dbReference type="EC" id="1.2.1.-" evidence="9"/>
<dbReference type="Proteomes" id="UP000278756">
    <property type="component" value="Chromosome 1"/>
</dbReference>
<dbReference type="PIRSF" id="PIRSF000149">
    <property type="entry name" value="GAP_DH"/>
    <property type="match status" value="1"/>
</dbReference>
<feature type="binding site" evidence="5">
    <location>
        <position position="204"/>
    </location>
    <ligand>
        <name>D-glyceraldehyde 3-phosphate</name>
        <dbReference type="ChEBI" id="CHEBI:59776"/>
    </ligand>
</feature>
<dbReference type="SMART" id="SM00846">
    <property type="entry name" value="Gp_dh_N"/>
    <property type="match status" value="1"/>
</dbReference>
<evidence type="ECO:0000256" key="2">
    <source>
        <dbReference type="ARBA" id="ARBA00011881"/>
    </source>
</evidence>
<dbReference type="PANTHER" id="PTHR43148">
    <property type="entry name" value="GLYCERALDEHYDE-3-PHOSPHATE DEHYDROGENASE 2"/>
    <property type="match status" value="1"/>
</dbReference>
<dbReference type="Pfam" id="PF00044">
    <property type="entry name" value="Gp_dh_N"/>
    <property type="match status" value="1"/>
</dbReference>
<dbReference type="GO" id="GO:0016620">
    <property type="term" value="F:oxidoreductase activity, acting on the aldehyde or oxo group of donors, NAD or NADP as acceptor"/>
    <property type="evidence" value="ECO:0007669"/>
    <property type="project" value="InterPro"/>
</dbReference>
<dbReference type="Gene3D" id="3.40.50.720">
    <property type="entry name" value="NAD(P)-binding Rossmann-like Domain"/>
    <property type="match status" value="1"/>
</dbReference>
<feature type="site" description="Activates thiol group during catalysis" evidence="7">
    <location>
        <position position="201"/>
    </location>
</feature>
<dbReference type="CDD" id="cd18126">
    <property type="entry name" value="GAPDH_I_C"/>
    <property type="match status" value="1"/>
</dbReference>
<organism evidence="11 12">
    <name type="scientific">Asticcacaulis excentricus</name>
    <dbReference type="NCBI Taxonomy" id="78587"/>
    <lineage>
        <taxon>Bacteria</taxon>
        <taxon>Pseudomonadati</taxon>
        <taxon>Pseudomonadota</taxon>
        <taxon>Alphaproteobacteria</taxon>
        <taxon>Caulobacterales</taxon>
        <taxon>Caulobacteraceae</taxon>
        <taxon>Asticcacaulis</taxon>
    </lineage>
</organism>
<reference evidence="12" key="1">
    <citation type="journal article" date="2017" name="Biotechnol. Biofuels">
        <title>Evaluation of environmental bacterial communities as a factor affecting the growth of duckweed Lemna minor.</title>
        <authorList>
            <person name="Ishizawa H."/>
            <person name="Kuroda M."/>
            <person name="Morikawa M."/>
            <person name="Ike M."/>
        </authorList>
    </citation>
    <scope>NUCLEOTIDE SEQUENCE [LARGE SCALE GENOMIC DNA]</scope>
    <source>
        <strain evidence="12">M6</strain>
    </source>
</reference>
<dbReference type="InterPro" id="IPR006424">
    <property type="entry name" value="Glyceraldehyde-3-P_DH_1"/>
</dbReference>
<name>A0A3G9G7N9_9CAUL</name>
<proteinExistence type="inferred from homology"/>
<dbReference type="InterPro" id="IPR036291">
    <property type="entry name" value="NAD(P)-bd_dom_sf"/>
</dbReference>
<comment type="subunit">
    <text evidence="2">Homotetramer.</text>
</comment>
<dbReference type="AlphaFoldDB" id="A0A3G9G7N9"/>
<evidence type="ECO:0000256" key="9">
    <source>
        <dbReference type="RuleBase" id="RU361160"/>
    </source>
</evidence>
<dbReference type="CDD" id="cd05214">
    <property type="entry name" value="GAPDH_I_N"/>
    <property type="match status" value="1"/>
</dbReference>
<dbReference type="EMBL" id="AP018827">
    <property type="protein sequence ID" value="BBF80299.1"/>
    <property type="molecule type" value="Genomic_DNA"/>
</dbReference>
<evidence type="ECO:0000256" key="5">
    <source>
        <dbReference type="PIRSR" id="PIRSR000149-2"/>
    </source>
</evidence>
<dbReference type="GO" id="GO:0051287">
    <property type="term" value="F:NAD binding"/>
    <property type="evidence" value="ECO:0007669"/>
    <property type="project" value="InterPro"/>
</dbReference>
<dbReference type="PRINTS" id="PR00078">
    <property type="entry name" value="G3PDHDRGNASE"/>
</dbReference>
<feature type="binding site" evidence="5">
    <location>
        <position position="255"/>
    </location>
    <ligand>
        <name>D-glyceraldehyde 3-phosphate</name>
        <dbReference type="ChEBI" id="CHEBI:59776"/>
    </ligand>
</feature>
<dbReference type="Pfam" id="PF02800">
    <property type="entry name" value="Gp_dh_C"/>
    <property type="match status" value="1"/>
</dbReference>
<evidence type="ECO:0000256" key="7">
    <source>
        <dbReference type="PIRSR" id="PIRSR000149-4"/>
    </source>
</evidence>
<dbReference type="InterPro" id="IPR020829">
    <property type="entry name" value="GlycerAld_3-P_DH_cat"/>
</dbReference>
<comment type="similarity">
    <text evidence="1 8">Belongs to the glyceraldehyde-3-phosphate dehydrogenase family.</text>
</comment>
<keyword evidence="3 9" id="KW-0560">Oxidoreductase</keyword>
<evidence type="ECO:0000256" key="6">
    <source>
        <dbReference type="PIRSR" id="PIRSR000149-3"/>
    </source>
</evidence>
<feature type="active site" description="Nucleophile" evidence="4">
    <location>
        <position position="174"/>
    </location>
</feature>
<dbReference type="GO" id="GO:0006006">
    <property type="term" value="P:glucose metabolic process"/>
    <property type="evidence" value="ECO:0007669"/>
    <property type="project" value="InterPro"/>
</dbReference>
<evidence type="ECO:0000256" key="3">
    <source>
        <dbReference type="ARBA" id="ARBA00023002"/>
    </source>
</evidence>
<gene>
    <name evidence="11" type="ORF">EM6_0878</name>
</gene>
<keyword evidence="6" id="KW-0547">Nucleotide-binding</keyword>
<feature type="binding site" evidence="6">
    <location>
        <begin position="28"/>
        <end position="29"/>
    </location>
    <ligand>
        <name>NAD(+)</name>
        <dbReference type="ChEBI" id="CHEBI:57540"/>
    </ligand>
</feature>
<accession>A0A3G9G7N9</accession>
<keyword evidence="6" id="KW-0520">NAD</keyword>
<feature type="binding site" evidence="6">
    <location>
        <position position="52"/>
    </location>
    <ligand>
        <name>NAD(+)</name>
        <dbReference type="ChEBI" id="CHEBI:57540"/>
    </ligand>
</feature>
<protein>
    <recommendedName>
        <fullName evidence="9">Glyceraldehyde-3-phosphate dehydrogenase</fullName>
        <ecNumber evidence="9">1.2.1.-</ecNumber>
    </recommendedName>
</protein>
<sequence length="356" mass="38038">MDLPPVSTALSTRDVTMTLRVAINGFGRIGRLVLRSIIENNRTDIEVVSINDLGPVETNAHLLRYDSVHGKFPAEVKVEGDSLIITANGKTYAPIKVTAIKNPAELPHAALKVDIAMECTGIFTSKEKASAHLEAGAKKVIISAPGDNADKTIVYGVNHDTLTAEDTVISNASCTTNCLSPVAKVLSDLCGIERGYMTTIHSYTGDQPTLDTMHKDLYRARAAALSMIPTSTGAAKAVGLVLPHLKGKLDGSSIRVPTPNVSVVDLKIVPSRPVTVEEVNAAIIAAADGPMKGILAYTDEPLVSSDFNHNPASSTFALKQTQVIDGQFVRILTWYDNEWGFSTRMSDTAVALGKFL</sequence>